<dbReference type="NCBIfam" id="TIGR00254">
    <property type="entry name" value="GGDEF"/>
    <property type="match status" value="1"/>
</dbReference>
<dbReference type="Pfam" id="PF00563">
    <property type="entry name" value="EAL"/>
    <property type="match status" value="1"/>
</dbReference>
<gene>
    <name evidence="3" type="ORF">C427_3207</name>
</gene>
<dbReference type="PATRIC" id="fig|1129794.4.peg.3190"/>
<dbReference type="InterPro" id="IPR000160">
    <property type="entry name" value="GGDEF_dom"/>
</dbReference>
<dbReference type="CDD" id="cd01948">
    <property type="entry name" value="EAL"/>
    <property type="match status" value="1"/>
</dbReference>
<dbReference type="SMART" id="SM00267">
    <property type="entry name" value="GGDEF"/>
    <property type="match status" value="1"/>
</dbReference>
<dbReference type="Gene3D" id="3.30.70.270">
    <property type="match status" value="1"/>
</dbReference>
<accession>K7AFP3</accession>
<dbReference type="CDD" id="cd01949">
    <property type="entry name" value="GGDEF"/>
    <property type="match status" value="1"/>
</dbReference>
<dbReference type="Gene3D" id="3.20.20.450">
    <property type="entry name" value="EAL domain"/>
    <property type="match status" value="1"/>
</dbReference>
<dbReference type="Pfam" id="PF00990">
    <property type="entry name" value="GGDEF"/>
    <property type="match status" value="1"/>
</dbReference>
<dbReference type="RefSeq" id="WP_007641581.1">
    <property type="nucleotide sequence ID" value="NC_020514.1"/>
</dbReference>
<dbReference type="SMART" id="SM00052">
    <property type="entry name" value="EAL"/>
    <property type="match status" value="1"/>
</dbReference>
<sequence length="435" mass="48822">MQHESLITIPNRYAFLCEIEQLLNTNAEQSLLLIDVVRFSDVSASFGYDYGDKVLLEIANRIAFLFDDNAIFGRIGGDVFGLILSGTHQQKQLYNFYSHLVQHFKTPIQCDDHAFIADFNVGAASNPKNNSDINKFFSLAETALKQAKDNKFDNFQHAQILTDYTSGRALAMKADITRALEQDELEIYFQPKIELNTLQIIGAECLLRWNHPLDGLIFPGTLIQAAESYNMMNELGYWILEQAFKNAAYLNSKGLRLKIAVNMSPSQLYDLNFANKIQKLAQKHHVELSQFELELTEDVALSNSILVKKQLSQIRAFGATIAIDDFGKGYSNLAYLRDIEIDSIKIDKSFIMQIDESPVNRAIVEASQLIAKAANCELIAEGIETIQHLHILREIGVVSGQGFLFSKAVPVDDFIELANKDLAVGTSFAREHQTA</sequence>
<proteinExistence type="predicted"/>
<feature type="domain" description="EAL" evidence="1">
    <location>
        <begin position="169"/>
        <end position="422"/>
    </location>
</feature>
<dbReference type="InterPro" id="IPR001633">
    <property type="entry name" value="EAL_dom"/>
</dbReference>
<dbReference type="STRING" id="1129794.C427_3207"/>
<dbReference type="eggNOG" id="COG2199">
    <property type="taxonomic scope" value="Bacteria"/>
</dbReference>
<dbReference type="SUPFAM" id="SSF55073">
    <property type="entry name" value="Nucleotide cyclase"/>
    <property type="match status" value="1"/>
</dbReference>
<organism evidence="3 4">
    <name type="scientific">Paraglaciecola psychrophila 170</name>
    <dbReference type="NCBI Taxonomy" id="1129794"/>
    <lineage>
        <taxon>Bacteria</taxon>
        <taxon>Pseudomonadati</taxon>
        <taxon>Pseudomonadota</taxon>
        <taxon>Gammaproteobacteria</taxon>
        <taxon>Alteromonadales</taxon>
        <taxon>Alteromonadaceae</taxon>
        <taxon>Paraglaciecola</taxon>
    </lineage>
</organism>
<dbReference type="SUPFAM" id="SSF141868">
    <property type="entry name" value="EAL domain-like"/>
    <property type="match status" value="1"/>
</dbReference>
<name>K7AFP3_9ALTE</name>
<keyword evidence="4" id="KW-1185">Reference proteome</keyword>
<protein>
    <submittedName>
        <fullName evidence="3">Diguanylate cyclase/phosphodiesterase</fullName>
    </submittedName>
</protein>
<dbReference type="PROSITE" id="PS50887">
    <property type="entry name" value="GGDEF"/>
    <property type="match status" value="1"/>
</dbReference>
<evidence type="ECO:0000313" key="3">
    <source>
        <dbReference type="EMBL" id="AGH45316.1"/>
    </source>
</evidence>
<evidence type="ECO:0000259" key="1">
    <source>
        <dbReference type="PROSITE" id="PS50883"/>
    </source>
</evidence>
<dbReference type="OrthoDB" id="8553030at2"/>
<reference evidence="3 4" key="1">
    <citation type="journal article" date="2013" name="Genome Announc.">
        <title>Complete Genome Sequence of Glaciecola psychrophila Strain 170T.</title>
        <authorList>
            <person name="Yin J."/>
            <person name="Chen J."/>
            <person name="Liu G."/>
            <person name="Yu Y."/>
            <person name="Song L."/>
            <person name="Wang X."/>
            <person name="Qu X."/>
        </authorList>
    </citation>
    <scope>NUCLEOTIDE SEQUENCE [LARGE SCALE GENOMIC DNA]</scope>
    <source>
        <strain evidence="3 4">170</strain>
    </source>
</reference>
<dbReference type="HOGENOM" id="CLU_000445_70_50_6"/>
<dbReference type="eggNOG" id="COG2200">
    <property type="taxonomic scope" value="Bacteria"/>
</dbReference>
<dbReference type="GO" id="GO:0071111">
    <property type="term" value="F:cyclic-guanylate-specific phosphodiesterase activity"/>
    <property type="evidence" value="ECO:0007669"/>
    <property type="project" value="InterPro"/>
</dbReference>
<feature type="domain" description="GGDEF" evidence="2">
    <location>
        <begin position="27"/>
        <end position="157"/>
    </location>
</feature>
<dbReference type="PANTHER" id="PTHR33121">
    <property type="entry name" value="CYCLIC DI-GMP PHOSPHODIESTERASE PDEF"/>
    <property type="match status" value="1"/>
</dbReference>
<dbReference type="AlphaFoldDB" id="K7AFP3"/>
<dbReference type="InterPro" id="IPR035919">
    <property type="entry name" value="EAL_sf"/>
</dbReference>
<dbReference type="PROSITE" id="PS50883">
    <property type="entry name" value="EAL"/>
    <property type="match status" value="1"/>
</dbReference>
<evidence type="ECO:0000259" key="2">
    <source>
        <dbReference type="PROSITE" id="PS50887"/>
    </source>
</evidence>
<dbReference type="InterPro" id="IPR043128">
    <property type="entry name" value="Rev_trsase/Diguanyl_cyclase"/>
</dbReference>
<evidence type="ECO:0000313" key="4">
    <source>
        <dbReference type="Proteomes" id="UP000011864"/>
    </source>
</evidence>
<dbReference type="Proteomes" id="UP000011864">
    <property type="component" value="Chromosome"/>
</dbReference>
<dbReference type="PANTHER" id="PTHR33121:SF70">
    <property type="entry name" value="SIGNALING PROTEIN YKOW"/>
    <property type="match status" value="1"/>
</dbReference>
<dbReference type="InterPro" id="IPR029787">
    <property type="entry name" value="Nucleotide_cyclase"/>
</dbReference>
<dbReference type="InterPro" id="IPR050706">
    <property type="entry name" value="Cyclic-di-GMP_PDE-like"/>
</dbReference>
<dbReference type="KEGG" id="gps:C427_3207"/>
<dbReference type="EMBL" id="CP003837">
    <property type="protein sequence ID" value="AGH45316.1"/>
    <property type="molecule type" value="Genomic_DNA"/>
</dbReference>